<feature type="signal peptide" evidence="3">
    <location>
        <begin position="1"/>
        <end position="22"/>
    </location>
</feature>
<name>W7ENB6_BIPV3</name>
<feature type="chain" id="PRO_5004891518" description="Secreted protein" evidence="3">
    <location>
        <begin position="23"/>
        <end position="223"/>
    </location>
</feature>
<evidence type="ECO:0000256" key="2">
    <source>
        <dbReference type="SAM" id="Phobius"/>
    </source>
</evidence>
<evidence type="ECO:0000256" key="1">
    <source>
        <dbReference type="SAM" id="MobiDB-lite"/>
    </source>
</evidence>
<keyword evidence="3" id="KW-0732">Signal</keyword>
<evidence type="ECO:0000313" key="4">
    <source>
        <dbReference type="EMBL" id="EUN25847.1"/>
    </source>
</evidence>
<gene>
    <name evidence="4" type="ORF">COCVIDRAFT_16992</name>
</gene>
<organism evidence="4 5">
    <name type="scientific">Bipolaris victoriae (strain FI3)</name>
    <name type="common">Victoria blight of oats agent</name>
    <name type="synonym">Cochliobolus victoriae</name>
    <dbReference type="NCBI Taxonomy" id="930091"/>
    <lineage>
        <taxon>Eukaryota</taxon>
        <taxon>Fungi</taxon>
        <taxon>Dikarya</taxon>
        <taxon>Ascomycota</taxon>
        <taxon>Pezizomycotina</taxon>
        <taxon>Dothideomycetes</taxon>
        <taxon>Pleosporomycetidae</taxon>
        <taxon>Pleosporales</taxon>
        <taxon>Pleosporineae</taxon>
        <taxon>Pleosporaceae</taxon>
        <taxon>Bipolaris</taxon>
    </lineage>
</organism>
<feature type="transmembrane region" description="Helical" evidence="2">
    <location>
        <begin position="86"/>
        <end position="107"/>
    </location>
</feature>
<proteinExistence type="predicted"/>
<dbReference type="HOGENOM" id="CLU_1239938_0_0_1"/>
<feature type="region of interest" description="Disordered" evidence="1">
    <location>
        <begin position="132"/>
        <end position="174"/>
    </location>
</feature>
<keyword evidence="2" id="KW-0812">Transmembrane</keyword>
<sequence length="223" mass="24337">MPLCLCFLLILILLLLQRSGTGLLASCCCAIATASLDLLPPARRPSLHSALEPSTRSTPGLLPQLIMPLIVGDSSKVVSRLMMRPILIRIILIVLVLVFFFPFHSILQFPSILSFHGRGPLPRAAYHGRFRLPTRPPPASSERPLQPVRSKLPPMSTSEHACPPADGPSPSKANKVSAGCRRIIDFAHPWACSSPKTGLPWIRALASAVMHLPFSFYQSSRIV</sequence>
<dbReference type="AlphaFoldDB" id="W7ENB6"/>
<evidence type="ECO:0000313" key="5">
    <source>
        <dbReference type="Proteomes" id="UP000054337"/>
    </source>
</evidence>
<keyword evidence="2" id="KW-1133">Transmembrane helix</keyword>
<keyword evidence="2" id="KW-0472">Membrane</keyword>
<reference evidence="4 5" key="1">
    <citation type="journal article" date="2013" name="PLoS Genet.">
        <title>Comparative genome structure, secondary metabolite, and effector coding capacity across Cochliobolus pathogens.</title>
        <authorList>
            <person name="Condon B.J."/>
            <person name="Leng Y."/>
            <person name="Wu D."/>
            <person name="Bushley K.E."/>
            <person name="Ohm R.A."/>
            <person name="Otillar R."/>
            <person name="Martin J."/>
            <person name="Schackwitz W."/>
            <person name="Grimwood J."/>
            <person name="MohdZainudin N."/>
            <person name="Xue C."/>
            <person name="Wang R."/>
            <person name="Manning V.A."/>
            <person name="Dhillon B."/>
            <person name="Tu Z.J."/>
            <person name="Steffenson B.J."/>
            <person name="Salamov A."/>
            <person name="Sun H."/>
            <person name="Lowry S."/>
            <person name="LaButti K."/>
            <person name="Han J."/>
            <person name="Copeland A."/>
            <person name="Lindquist E."/>
            <person name="Barry K."/>
            <person name="Schmutz J."/>
            <person name="Baker S.E."/>
            <person name="Ciuffetti L.M."/>
            <person name="Grigoriev I.V."/>
            <person name="Zhong S."/>
            <person name="Turgeon B.G."/>
        </authorList>
    </citation>
    <scope>NUCLEOTIDE SEQUENCE [LARGE SCALE GENOMIC DNA]</scope>
    <source>
        <strain evidence="4 5">FI3</strain>
    </source>
</reference>
<dbReference type="RefSeq" id="XP_014555405.1">
    <property type="nucleotide sequence ID" value="XM_014699919.1"/>
</dbReference>
<dbReference type="GeneID" id="26251913"/>
<dbReference type="EMBL" id="KI968746">
    <property type="protein sequence ID" value="EUN25847.1"/>
    <property type="molecule type" value="Genomic_DNA"/>
</dbReference>
<dbReference type="Proteomes" id="UP000054337">
    <property type="component" value="Unassembled WGS sequence"/>
</dbReference>
<keyword evidence="5" id="KW-1185">Reference proteome</keyword>
<evidence type="ECO:0000256" key="3">
    <source>
        <dbReference type="SAM" id="SignalP"/>
    </source>
</evidence>
<protein>
    <recommendedName>
        <fullName evidence="6">Secreted protein</fullName>
    </recommendedName>
</protein>
<evidence type="ECO:0008006" key="6">
    <source>
        <dbReference type="Google" id="ProtNLM"/>
    </source>
</evidence>
<accession>W7ENB6</accession>